<feature type="transmembrane region" description="Helical" evidence="1">
    <location>
        <begin position="80"/>
        <end position="105"/>
    </location>
</feature>
<evidence type="ECO:0000313" key="2">
    <source>
        <dbReference type="EMBL" id="KAE8277700.1"/>
    </source>
</evidence>
<comment type="caution">
    <text evidence="2">The sequence shown here is derived from an EMBL/GenBank/DDBJ whole genome shotgun (WGS) entry which is preliminary data.</text>
</comment>
<evidence type="ECO:0000313" key="3">
    <source>
        <dbReference type="Proteomes" id="UP000424527"/>
    </source>
</evidence>
<dbReference type="AlphaFoldDB" id="A0A6G0HF91"/>
<dbReference type="EMBL" id="REGW02000258">
    <property type="protein sequence ID" value="KAE8277700.1"/>
    <property type="molecule type" value="Genomic_DNA"/>
</dbReference>
<accession>A0A6G0HF91</accession>
<dbReference type="Proteomes" id="UP000424527">
    <property type="component" value="Unassembled WGS sequence"/>
</dbReference>
<name>A0A6G0HF91_LARCR</name>
<keyword evidence="3" id="KW-1185">Reference proteome</keyword>
<proteinExistence type="predicted"/>
<reference evidence="2 3" key="1">
    <citation type="submission" date="2019-07" db="EMBL/GenBank/DDBJ databases">
        <title>Chromosome genome assembly for large yellow croaker.</title>
        <authorList>
            <person name="Xiao S."/>
        </authorList>
    </citation>
    <scope>NUCLEOTIDE SEQUENCE [LARGE SCALE GENOMIC DNA]</scope>
    <source>
        <strain evidence="2">JMULYC20181020</strain>
        <tissue evidence="2">Muscle</tissue>
    </source>
</reference>
<keyword evidence="1" id="KW-0812">Transmembrane</keyword>
<keyword evidence="1" id="KW-1133">Transmembrane helix</keyword>
<protein>
    <submittedName>
        <fullName evidence="2">Uncharacterized protein</fullName>
    </submittedName>
</protein>
<gene>
    <name evidence="2" type="ORF">D5F01_LYC24288</name>
</gene>
<evidence type="ECO:0000256" key="1">
    <source>
        <dbReference type="SAM" id="Phobius"/>
    </source>
</evidence>
<sequence length="397" mass="44399">MLPRKSVPDQDLILCASLNRTIMTTNVHPLYLPPVVCWLNRTWAQGRRVKGDLFKVAAVVSSILVLATVLVHAVRLWNLFTWGLLGALWSLTVCITLIGGCFLTVQSWERSSAHDACRAPGHTSTVSVSQKLAMGGFFLTTYIHTWLYYHVCSSLEVVVSRIECDWFGPIEVMSSSFRGVVQLHFLFLSLSILYFTFALTQGDPTPGNSIWLVGYKVAFLVAAVKSTTTYLSLELSTLFERTRQLQCSALSTTSKGEMFALYREESLTNPNCTEVRCSKRGFGRDARMLLNPYEPHSPAPVFWCTFTAFLVLYNTAHLFLTPLEYATPLFFGHARLRSVLGSCENDPDDVNLNTISQGFSIEGLSKDDSLGAQRTWSTTRLEAYGECPKSARDNCRH</sequence>
<organism evidence="2 3">
    <name type="scientific">Larimichthys crocea</name>
    <name type="common">Large yellow croaker</name>
    <name type="synonym">Pseudosciaena crocea</name>
    <dbReference type="NCBI Taxonomy" id="215358"/>
    <lineage>
        <taxon>Eukaryota</taxon>
        <taxon>Metazoa</taxon>
        <taxon>Chordata</taxon>
        <taxon>Craniata</taxon>
        <taxon>Vertebrata</taxon>
        <taxon>Euteleostomi</taxon>
        <taxon>Actinopterygii</taxon>
        <taxon>Neopterygii</taxon>
        <taxon>Teleostei</taxon>
        <taxon>Neoteleostei</taxon>
        <taxon>Acanthomorphata</taxon>
        <taxon>Eupercaria</taxon>
        <taxon>Sciaenidae</taxon>
        <taxon>Larimichthys</taxon>
    </lineage>
</organism>
<keyword evidence="1" id="KW-0472">Membrane</keyword>
<feature type="transmembrane region" description="Helical" evidence="1">
    <location>
        <begin position="53"/>
        <end position="74"/>
    </location>
</feature>
<feature type="transmembrane region" description="Helical" evidence="1">
    <location>
        <begin position="183"/>
        <end position="200"/>
    </location>
</feature>
<feature type="transmembrane region" description="Helical" evidence="1">
    <location>
        <begin position="212"/>
        <end position="233"/>
    </location>
</feature>